<accession>A0A220W0D1</accession>
<dbReference type="EMBL" id="MF155235">
    <property type="protein sequence ID" value="ASK86245.1"/>
    <property type="molecule type" value="mRNA"/>
</dbReference>
<protein>
    <submittedName>
        <fullName evidence="2">Corticotropin-releasing hormone 2</fullName>
    </submittedName>
</protein>
<name>A0A220W0D1_9ECHI</name>
<feature type="chain" id="PRO_5011967996" evidence="1">
    <location>
        <begin position="25"/>
        <end position="118"/>
    </location>
</feature>
<feature type="signal peptide" evidence="1">
    <location>
        <begin position="1"/>
        <end position="24"/>
    </location>
</feature>
<evidence type="ECO:0000256" key="1">
    <source>
        <dbReference type="SAM" id="SignalP"/>
    </source>
</evidence>
<evidence type="ECO:0000313" key="2">
    <source>
        <dbReference type="EMBL" id="ASK86245.1"/>
    </source>
</evidence>
<proteinExistence type="evidence at transcript level"/>
<dbReference type="AlphaFoldDB" id="A0A220W0D1"/>
<keyword evidence="1" id="KW-0732">Signal</keyword>
<reference evidence="2" key="1">
    <citation type="journal article" date="2017" name="J. ISSAAS">
        <title>Ophiuroid Phylotranscriptomics Enables Discovery Of Novel Echinoderm Representatives Of Bilaterian Neuropeptide Families And Reconstruction Of Neuropeptide Precursor Evolution Over ~270 Million Years.</title>
        <authorList>
            <person name="Zandawala M."/>
            <person name="Yanez L.A."/>
            <person name="Moghul I."/>
            <person name="Delroisse J."/>
            <person name="Abylkassimova N."/>
            <person name="Hugall A."/>
            <person name="O'Hara T."/>
            <person name="Elphick M.R."/>
        </authorList>
    </citation>
    <scope>NUCLEOTIDE SEQUENCE</scope>
</reference>
<organism evidence="2">
    <name type="scientific">Ophionotus victoriae</name>
    <dbReference type="NCBI Taxonomy" id="667017"/>
    <lineage>
        <taxon>Eukaryota</taxon>
        <taxon>Metazoa</taxon>
        <taxon>Echinodermata</taxon>
        <taxon>Eleutherozoa</taxon>
        <taxon>Asterozoa</taxon>
        <taxon>Ophiuroidea</taxon>
        <taxon>Myophiuroidea</taxon>
        <taxon>Metophiurida</taxon>
        <taxon>Ophintegrida</taxon>
        <taxon>Amphilepidida</taxon>
        <taxon>Ophiurina</taxon>
        <taxon>Chilophiurina</taxon>
        <taxon>Ophiuridae</taxon>
        <taxon>Ophiurinae</taxon>
        <taxon>Ophionotus</taxon>
    </lineage>
</organism>
<sequence length="118" mass="13527">MKDYLVMLFASLTVILCLARSGYGTPNDFMDYKRDPRTVIRSATLDRQTLKQMLTGLARERAYLVDPDHYQQQKRQMNLDLFTTFSVLREAFESAKNERDRASALAANGRLFAAGGRR</sequence>